<dbReference type="EMBL" id="CAJNOQ010000989">
    <property type="protein sequence ID" value="CAF0857804.1"/>
    <property type="molecule type" value="Genomic_DNA"/>
</dbReference>
<proteinExistence type="inferred from homology"/>
<evidence type="ECO:0000256" key="3">
    <source>
        <dbReference type="ARBA" id="ARBA00022692"/>
    </source>
</evidence>
<organism evidence="12 14">
    <name type="scientific">Didymodactylos carnosus</name>
    <dbReference type="NCBI Taxonomy" id="1234261"/>
    <lineage>
        <taxon>Eukaryota</taxon>
        <taxon>Metazoa</taxon>
        <taxon>Spiralia</taxon>
        <taxon>Gnathifera</taxon>
        <taxon>Rotifera</taxon>
        <taxon>Eurotatoria</taxon>
        <taxon>Bdelloidea</taxon>
        <taxon>Philodinida</taxon>
        <taxon>Philodinidae</taxon>
        <taxon>Didymodactylos</taxon>
    </lineage>
</organism>
<keyword evidence="6" id="KW-0564">Palmitate</keyword>
<dbReference type="InterPro" id="IPR039859">
    <property type="entry name" value="PFA4/ZDH16/20/ERF2-like"/>
</dbReference>
<evidence type="ECO:0000256" key="8">
    <source>
        <dbReference type="ARBA" id="ARBA00023315"/>
    </source>
</evidence>
<keyword evidence="14" id="KW-1185">Reference proteome</keyword>
<comment type="catalytic activity">
    <reaction evidence="9 10">
        <text>L-cysteinyl-[protein] + hexadecanoyl-CoA = S-hexadecanoyl-L-cysteinyl-[protein] + CoA</text>
        <dbReference type="Rhea" id="RHEA:36683"/>
        <dbReference type="Rhea" id="RHEA-COMP:10131"/>
        <dbReference type="Rhea" id="RHEA-COMP:11032"/>
        <dbReference type="ChEBI" id="CHEBI:29950"/>
        <dbReference type="ChEBI" id="CHEBI:57287"/>
        <dbReference type="ChEBI" id="CHEBI:57379"/>
        <dbReference type="ChEBI" id="CHEBI:74151"/>
        <dbReference type="EC" id="2.3.1.225"/>
    </reaction>
</comment>
<comment type="subcellular location">
    <subcellularLocation>
        <location evidence="1">Endomembrane system</location>
        <topology evidence="1">Multi-pass membrane protein</topology>
    </subcellularLocation>
</comment>
<dbReference type="GO" id="GO:0006612">
    <property type="term" value="P:protein targeting to membrane"/>
    <property type="evidence" value="ECO:0007669"/>
    <property type="project" value="TreeGrafter"/>
</dbReference>
<comment type="caution">
    <text evidence="10">Lacks conserved residue(s) required for the propagation of feature annotation.</text>
</comment>
<keyword evidence="8 10" id="KW-0012">Acyltransferase</keyword>
<accession>A0A813WVF2</accession>
<evidence type="ECO:0000256" key="4">
    <source>
        <dbReference type="ARBA" id="ARBA00022989"/>
    </source>
</evidence>
<keyword evidence="7" id="KW-0449">Lipoprotein</keyword>
<evidence type="ECO:0000313" key="14">
    <source>
        <dbReference type="Proteomes" id="UP000663829"/>
    </source>
</evidence>
<dbReference type="EC" id="2.3.1.225" evidence="10"/>
<evidence type="ECO:0000313" key="12">
    <source>
        <dbReference type="EMBL" id="CAF0857804.1"/>
    </source>
</evidence>
<dbReference type="GO" id="GO:0019706">
    <property type="term" value="F:protein-cysteine S-palmitoyltransferase activity"/>
    <property type="evidence" value="ECO:0007669"/>
    <property type="project" value="UniProtKB-EC"/>
</dbReference>
<keyword evidence="3 10" id="KW-0812">Transmembrane</keyword>
<evidence type="ECO:0000256" key="2">
    <source>
        <dbReference type="ARBA" id="ARBA00022679"/>
    </source>
</evidence>
<evidence type="ECO:0000313" key="13">
    <source>
        <dbReference type="EMBL" id="CAF3645503.1"/>
    </source>
</evidence>
<dbReference type="Proteomes" id="UP000663829">
    <property type="component" value="Unassembled WGS sequence"/>
</dbReference>
<evidence type="ECO:0000256" key="1">
    <source>
        <dbReference type="ARBA" id="ARBA00004127"/>
    </source>
</evidence>
<dbReference type="PROSITE" id="PS50216">
    <property type="entry name" value="DHHC"/>
    <property type="match status" value="1"/>
</dbReference>
<keyword evidence="2 10" id="KW-0808">Transferase</keyword>
<dbReference type="GO" id="GO:0005794">
    <property type="term" value="C:Golgi apparatus"/>
    <property type="evidence" value="ECO:0007669"/>
    <property type="project" value="TreeGrafter"/>
</dbReference>
<evidence type="ECO:0000256" key="9">
    <source>
        <dbReference type="ARBA" id="ARBA00048048"/>
    </source>
</evidence>
<evidence type="ECO:0000256" key="10">
    <source>
        <dbReference type="RuleBase" id="RU079119"/>
    </source>
</evidence>
<feature type="domain" description="Palmitoyltransferase DHHC" evidence="11">
    <location>
        <begin position="136"/>
        <end position="163"/>
    </location>
</feature>
<dbReference type="GO" id="GO:0005783">
    <property type="term" value="C:endoplasmic reticulum"/>
    <property type="evidence" value="ECO:0007669"/>
    <property type="project" value="TreeGrafter"/>
</dbReference>
<dbReference type="PANTHER" id="PTHR22883:SF43">
    <property type="entry name" value="PALMITOYLTRANSFERASE APP"/>
    <property type="match status" value="1"/>
</dbReference>
<comment type="caution">
    <text evidence="12">The sequence shown here is derived from an EMBL/GenBank/DDBJ whole genome shotgun (WGS) entry which is preliminary data.</text>
</comment>
<comment type="domain">
    <text evidence="10">The DHHC domain is required for palmitoyltransferase activity.</text>
</comment>
<evidence type="ECO:0000259" key="11">
    <source>
        <dbReference type="Pfam" id="PF01529"/>
    </source>
</evidence>
<evidence type="ECO:0000256" key="7">
    <source>
        <dbReference type="ARBA" id="ARBA00023288"/>
    </source>
</evidence>
<dbReference type="InterPro" id="IPR001594">
    <property type="entry name" value="Palmitoyltrfase_DHHC"/>
</dbReference>
<evidence type="ECO:0000256" key="5">
    <source>
        <dbReference type="ARBA" id="ARBA00023136"/>
    </source>
</evidence>
<name>A0A813WVF2_9BILA</name>
<sequence>MIRDCNWAKECSVDFLLYNCYRSQSVPVDFVFDFFRDTTPDRVPYIGNDSRRAGLFFAFDCRYLSLRLSPIIPVIGGLLFIFVISVMFRAACSDPGIIPRATPEEVIYLERLDVSNNPQNVALPGRIVEVQINGQTIQLKFCQTCKMYRPPRTSHCSVCDNCVGMYIESHSTST</sequence>
<comment type="similarity">
    <text evidence="10">Belongs to the DHHC palmitoyltransferase family.</text>
</comment>
<reference evidence="12" key="1">
    <citation type="submission" date="2021-02" db="EMBL/GenBank/DDBJ databases">
        <authorList>
            <person name="Nowell W R."/>
        </authorList>
    </citation>
    <scope>NUCLEOTIDE SEQUENCE</scope>
</reference>
<evidence type="ECO:0000256" key="6">
    <source>
        <dbReference type="ARBA" id="ARBA00023139"/>
    </source>
</evidence>
<gene>
    <name evidence="12" type="ORF">GPM918_LOCUS6423</name>
    <name evidence="13" type="ORF">SRO942_LOCUS6423</name>
</gene>
<keyword evidence="5 10" id="KW-0472">Membrane</keyword>
<dbReference type="PANTHER" id="PTHR22883">
    <property type="entry name" value="ZINC FINGER DHHC DOMAIN CONTAINING PROTEIN"/>
    <property type="match status" value="1"/>
</dbReference>
<dbReference type="OrthoDB" id="4096362at2759"/>
<keyword evidence="4 10" id="KW-1133">Transmembrane helix</keyword>
<protein>
    <recommendedName>
        <fullName evidence="10">Palmitoyltransferase</fullName>
        <ecNumber evidence="10">2.3.1.225</ecNumber>
    </recommendedName>
</protein>
<dbReference type="EMBL" id="CAJOBC010000989">
    <property type="protein sequence ID" value="CAF3645503.1"/>
    <property type="molecule type" value="Genomic_DNA"/>
</dbReference>
<dbReference type="AlphaFoldDB" id="A0A813WVF2"/>
<dbReference type="Pfam" id="PF01529">
    <property type="entry name" value="DHHC"/>
    <property type="match status" value="1"/>
</dbReference>
<dbReference type="Proteomes" id="UP000681722">
    <property type="component" value="Unassembled WGS sequence"/>
</dbReference>
<feature type="transmembrane region" description="Helical" evidence="10">
    <location>
        <begin position="71"/>
        <end position="91"/>
    </location>
</feature>